<dbReference type="STRING" id="1492898.SY85_15110"/>
<feature type="region of interest" description="Disordered" evidence="1">
    <location>
        <begin position="81"/>
        <end position="113"/>
    </location>
</feature>
<dbReference type="Proteomes" id="UP000077177">
    <property type="component" value="Chromosome"/>
</dbReference>
<evidence type="ECO:0000256" key="2">
    <source>
        <dbReference type="SAM" id="SignalP"/>
    </source>
</evidence>
<evidence type="ECO:0000313" key="4">
    <source>
        <dbReference type="Proteomes" id="UP000077177"/>
    </source>
</evidence>
<reference evidence="4" key="1">
    <citation type="submission" date="2015-01" db="EMBL/GenBank/DDBJ databases">
        <title>Flavisolibacter sp./LCS9/ whole genome sequencing.</title>
        <authorList>
            <person name="Kim M.K."/>
            <person name="Srinivasan S."/>
            <person name="Lee J.-J."/>
        </authorList>
    </citation>
    <scope>NUCLEOTIDE SEQUENCE [LARGE SCALE GENOMIC DNA]</scope>
    <source>
        <strain evidence="4">LCS9</strain>
    </source>
</reference>
<organism evidence="3 4">
    <name type="scientific">Flavisolibacter tropicus</name>
    <dbReference type="NCBI Taxonomy" id="1492898"/>
    <lineage>
        <taxon>Bacteria</taxon>
        <taxon>Pseudomonadati</taxon>
        <taxon>Bacteroidota</taxon>
        <taxon>Chitinophagia</taxon>
        <taxon>Chitinophagales</taxon>
        <taxon>Chitinophagaceae</taxon>
        <taxon>Flavisolibacter</taxon>
    </lineage>
</organism>
<name>A0A172TXX9_9BACT</name>
<accession>A0A172TXX9</accession>
<feature type="signal peptide" evidence="2">
    <location>
        <begin position="1"/>
        <end position="19"/>
    </location>
</feature>
<feature type="chain" id="PRO_5008001367" evidence="2">
    <location>
        <begin position="20"/>
        <end position="113"/>
    </location>
</feature>
<feature type="compositionally biased region" description="Basic and acidic residues" evidence="1">
    <location>
        <begin position="101"/>
        <end position="113"/>
    </location>
</feature>
<keyword evidence="2" id="KW-0732">Signal</keyword>
<dbReference type="KEGG" id="fla:SY85_15110"/>
<dbReference type="EMBL" id="CP011390">
    <property type="protein sequence ID" value="ANE51633.1"/>
    <property type="molecule type" value="Genomic_DNA"/>
</dbReference>
<proteinExistence type="predicted"/>
<keyword evidence="4" id="KW-1185">Reference proteome</keyword>
<gene>
    <name evidence="3" type="ORF">SY85_15110</name>
</gene>
<protein>
    <submittedName>
        <fullName evidence="3">Uncharacterized protein</fullName>
    </submittedName>
</protein>
<dbReference type="RefSeq" id="WP_066405745.1">
    <property type="nucleotide sequence ID" value="NZ_CP011390.1"/>
</dbReference>
<reference evidence="3 4" key="2">
    <citation type="journal article" date="2016" name="Int. J. Syst. Evol. Microbiol.">
        <title>Flavisolibacter tropicus sp. nov., isolated from tropical soil.</title>
        <authorList>
            <person name="Lee J.J."/>
            <person name="Kang M.S."/>
            <person name="Kim G.S."/>
            <person name="Lee C.S."/>
            <person name="Lim S."/>
            <person name="Lee J."/>
            <person name="Roh S.H."/>
            <person name="Kang H."/>
            <person name="Ha J.M."/>
            <person name="Bae S."/>
            <person name="Jung H.Y."/>
            <person name="Kim M.K."/>
        </authorList>
    </citation>
    <scope>NUCLEOTIDE SEQUENCE [LARGE SCALE GENOMIC DNA]</scope>
    <source>
        <strain evidence="3 4">LCS9</strain>
    </source>
</reference>
<evidence type="ECO:0000256" key="1">
    <source>
        <dbReference type="SAM" id="MobiDB-lite"/>
    </source>
</evidence>
<dbReference type="AlphaFoldDB" id="A0A172TXX9"/>
<sequence length="113" mass="12972">MCKSFIGSVVFWASFHIAAAQTTSFYIKDTVRFINIKTVPPQFYTQHLSFFCQKELQIQKVTGLPLFIRLGTKEYVDYLEQKGPPKSSRREDFATARPRPPKGERPRGKGQGE</sequence>
<evidence type="ECO:0000313" key="3">
    <source>
        <dbReference type="EMBL" id="ANE51633.1"/>
    </source>
</evidence>
<dbReference type="OrthoDB" id="1493451at2"/>